<dbReference type="NCBIfam" id="TIGR03625">
    <property type="entry name" value="L3_bact"/>
    <property type="match status" value="1"/>
</dbReference>
<name>A0A2N5WZ58_9GAMM</name>
<dbReference type="Gene3D" id="3.30.160.810">
    <property type="match status" value="1"/>
</dbReference>
<keyword evidence="4 8" id="KW-0694">RNA-binding</keyword>
<dbReference type="PANTHER" id="PTHR11229">
    <property type="entry name" value="50S RIBOSOMAL PROTEIN L3"/>
    <property type="match status" value="1"/>
</dbReference>
<evidence type="ECO:0000256" key="9">
    <source>
        <dbReference type="RuleBase" id="RU003905"/>
    </source>
</evidence>
<evidence type="ECO:0000256" key="7">
    <source>
        <dbReference type="ARBA" id="ARBA00035243"/>
    </source>
</evidence>
<dbReference type="Proteomes" id="UP000235005">
    <property type="component" value="Unassembled WGS sequence"/>
</dbReference>
<dbReference type="EMBL" id="PKUS01000028">
    <property type="protein sequence ID" value="PLW67522.1"/>
    <property type="molecule type" value="Genomic_DNA"/>
</dbReference>
<reference evidence="11 12" key="1">
    <citation type="submission" date="2018-01" db="EMBL/GenBank/DDBJ databases">
        <title>The draft genome sequence of Halioglobus lutimaris HF004.</title>
        <authorList>
            <person name="Du Z.-J."/>
            <person name="Shi M.-J."/>
        </authorList>
    </citation>
    <scope>NUCLEOTIDE SEQUENCE [LARGE SCALE GENOMIC DNA]</scope>
    <source>
        <strain evidence="11 12">HF004</strain>
    </source>
</reference>
<dbReference type="GO" id="GO:0006412">
    <property type="term" value="P:translation"/>
    <property type="evidence" value="ECO:0007669"/>
    <property type="project" value="UniProtKB-UniRule"/>
</dbReference>
<evidence type="ECO:0000256" key="5">
    <source>
        <dbReference type="ARBA" id="ARBA00022980"/>
    </source>
</evidence>
<dbReference type="Gene3D" id="2.40.30.10">
    <property type="entry name" value="Translation factors"/>
    <property type="match status" value="1"/>
</dbReference>
<keyword evidence="5 8" id="KW-0689">Ribosomal protein</keyword>
<dbReference type="GO" id="GO:0019843">
    <property type="term" value="F:rRNA binding"/>
    <property type="evidence" value="ECO:0007669"/>
    <property type="project" value="UniProtKB-UniRule"/>
</dbReference>
<dbReference type="OrthoDB" id="9806135at2"/>
<keyword evidence="2 8" id="KW-0488">Methylation</keyword>
<dbReference type="GO" id="GO:0003735">
    <property type="term" value="F:structural constituent of ribosome"/>
    <property type="evidence" value="ECO:0007669"/>
    <property type="project" value="UniProtKB-UniRule"/>
</dbReference>
<feature type="modified residue" description="N5-methylglutamine" evidence="8">
    <location>
        <position position="152"/>
    </location>
</feature>
<comment type="subunit">
    <text evidence="8 10">Part of the 50S ribosomal subunit. Forms a cluster with proteins L14 and L19.</text>
</comment>
<dbReference type="HAMAP" id="MF_01325_B">
    <property type="entry name" value="Ribosomal_uL3_B"/>
    <property type="match status" value="1"/>
</dbReference>
<evidence type="ECO:0000256" key="3">
    <source>
        <dbReference type="ARBA" id="ARBA00022730"/>
    </source>
</evidence>
<gene>
    <name evidence="8" type="primary">rplC</name>
    <name evidence="11" type="ORF">C0039_16575</name>
</gene>
<proteinExistence type="inferred from homology"/>
<sequence>MAIGLVGRKSGMTRVFTEDGASIPVTVVEVSPNRVTQIKELETDGYRAIQVTAGNRKASKVSKSEAGHFAKAGVEAGSGLLEFRLEEADEAPEVGAELTVERFEVGQVVDVTGKSKGKGFQGGVKRWNFSMQDATHGNSISHRAPGSIGQCQTPGRVFKGKKMAGHMGSEQVTTQGLEIVRVDAERNLLLIKGAVPGAPGGDVIVRPTIKA</sequence>
<dbReference type="InterPro" id="IPR000597">
    <property type="entry name" value="Ribosomal_uL3"/>
</dbReference>
<dbReference type="GO" id="GO:0022625">
    <property type="term" value="C:cytosolic large ribosomal subunit"/>
    <property type="evidence" value="ECO:0007669"/>
    <property type="project" value="TreeGrafter"/>
</dbReference>
<protein>
    <recommendedName>
        <fullName evidence="7 8">Large ribosomal subunit protein uL3</fullName>
    </recommendedName>
</protein>
<dbReference type="Pfam" id="PF00297">
    <property type="entry name" value="Ribosomal_L3"/>
    <property type="match status" value="1"/>
</dbReference>
<dbReference type="FunFam" id="2.40.30.10:FF:000004">
    <property type="entry name" value="50S ribosomal protein L3"/>
    <property type="match status" value="1"/>
</dbReference>
<keyword evidence="3 8" id="KW-0699">rRNA-binding</keyword>
<evidence type="ECO:0000256" key="10">
    <source>
        <dbReference type="RuleBase" id="RU003906"/>
    </source>
</evidence>
<evidence type="ECO:0000256" key="8">
    <source>
        <dbReference type="HAMAP-Rule" id="MF_01325"/>
    </source>
</evidence>
<dbReference type="InterPro" id="IPR019926">
    <property type="entry name" value="Ribosomal_uL3_CS"/>
</dbReference>
<evidence type="ECO:0000256" key="2">
    <source>
        <dbReference type="ARBA" id="ARBA00022481"/>
    </source>
</evidence>
<comment type="similarity">
    <text evidence="1 8 9">Belongs to the universal ribosomal protein uL3 family.</text>
</comment>
<keyword evidence="12" id="KW-1185">Reference proteome</keyword>
<dbReference type="SUPFAM" id="SSF50447">
    <property type="entry name" value="Translation proteins"/>
    <property type="match status" value="1"/>
</dbReference>
<evidence type="ECO:0000313" key="11">
    <source>
        <dbReference type="EMBL" id="PLW67522.1"/>
    </source>
</evidence>
<organism evidence="11 12">
    <name type="scientific">Pseudohalioglobus lutimaris</name>
    <dbReference type="NCBI Taxonomy" id="1737061"/>
    <lineage>
        <taxon>Bacteria</taxon>
        <taxon>Pseudomonadati</taxon>
        <taxon>Pseudomonadota</taxon>
        <taxon>Gammaproteobacteria</taxon>
        <taxon>Cellvibrionales</taxon>
        <taxon>Halieaceae</taxon>
        <taxon>Pseudohalioglobus</taxon>
    </lineage>
</organism>
<dbReference type="AlphaFoldDB" id="A0A2N5WZ58"/>
<comment type="caution">
    <text evidence="11">The sequence shown here is derived from an EMBL/GenBank/DDBJ whole genome shotgun (WGS) entry which is preliminary data.</text>
</comment>
<dbReference type="FunFam" id="3.30.160.810:FF:000001">
    <property type="entry name" value="50S ribosomal protein L3"/>
    <property type="match status" value="1"/>
</dbReference>
<dbReference type="InterPro" id="IPR019927">
    <property type="entry name" value="Ribosomal_uL3_bac/org-type"/>
</dbReference>
<dbReference type="PROSITE" id="PS00474">
    <property type="entry name" value="RIBOSOMAL_L3"/>
    <property type="match status" value="1"/>
</dbReference>
<evidence type="ECO:0000256" key="4">
    <source>
        <dbReference type="ARBA" id="ARBA00022884"/>
    </source>
</evidence>
<evidence type="ECO:0000256" key="1">
    <source>
        <dbReference type="ARBA" id="ARBA00006540"/>
    </source>
</evidence>
<dbReference type="RefSeq" id="WP_075998834.1">
    <property type="nucleotide sequence ID" value="NZ_PKUS01000028.1"/>
</dbReference>
<evidence type="ECO:0000256" key="6">
    <source>
        <dbReference type="ARBA" id="ARBA00023274"/>
    </source>
</evidence>
<evidence type="ECO:0000313" key="12">
    <source>
        <dbReference type="Proteomes" id="UP000235005"/>
    </source>
</evidence>
<comment type="function">
    <text evidence="8 10">One of the primary rRNA binding proteins, it binds directly near the 3'-end of the 23S rRNA, where it nucleates assembly of the 50S subunit.</text>
</comment>
<dbReference type="InterPro" id="IPR009000">
    <property type="entry name" value="Transl_B-barrel_sf"/>
</dbReference>
<accession>A0A2N5WZ58</accession>
<keyword evidence="6 8" id="KW-0687">Ribonucleoprotein</keyword>
<comment type="PTM">
    <text evidence="8">Methylated by PrmB.</text>
</comment>
<dbReference type="PANTHER" id="PTHR11229:SF16">
    <property type="entry name" value="LARGE RIBOSOMAL SUBUNIT PROTEIN UL3C"/>
    <property type="match status" value="1"/>
</dbReference>